<keyword evidence="1" id="KW-0472">Membrane</keyword>
<organism evidence="2 3">
    <name type="scientific">Fictibacillus norfolkensis</name>
    <dbReference type="NCBI Taxonomy" id="2762233"/>
    <lineage>
        <taxon>Bacteria</taxon>
        <taxon>Bacillati</taxon>
        <taxon>Bacillota</taxon>
        <taxon>Bacilli</taxon>
        <taxon>Bacillales</taxon>
        <taxon>Fictibacillaceae</taxon>
        <taxon>Fictibacillus</taxon>
    </lineage>
</organism>
<dbReference type="Proteomes" id="UP000603641">
    <property type="component" value="Unassembled WGS sequence"/>
</dbReference>
<gene>
    <name evidence="2" type="ORF">H9648_17600</name>
</gene>
<comment type="caution">
    <text evidence="2">The sequence shown here is derived from an EMBL/GenBank/DDBJ whole genome shotgun (WGS) entry which is preliminary data.</text>
</comment>
<evidence type="ECO:0000313" key="2">
    <source>
        <dbReference type="EMBL" id="MBD7965879.1"/>
    </source>
</evidence>
<reference evidence="2 3" key="1">
    <citation type="submission" date="2020-08" db="EMBL/GenBank/DDBJ databases">
        <title>A Genomic Blueprint of the Chicken Gut Microbiome.</title>
        <authorList>
            <person name="Gilroy R."/>
            <person name="Ravi A."/>
            <person name="Getino M."/>
            <person name="Pursley I."/>
            <person name="Horton D.L."/>
            <person name="Alikhan N.-F."/>
            <person name="Baker D."/>
            <person name="Gharbi K."/>
            <person name="Hall N."/>
            <person name="Watson M."/>
            <person name="Adriaenssens E.M."/>
            <person name="Foster-Nyarko E."/>
            <person name="Jarju S."/>
            <person name="Secka A."/>
            <person name="Antonio M."/>
            <person name="Oren A."/>
            <person name="Chaudhuri R."/>
            <person name="La Ragione R.M."/>
            <person name="Hildebrand F."/>
            <person name="Pallen M.J."/>
        </authorList>
    </citation>
    <scope>NUCLEOTIDE SEQUENCE [LARGE SCALE GENOMIC DNA]</scope>
    <source>
        <strain evidence="2 3">Sa2CUA10</strain>
    </source>
</reference>
<dbReference type="EMBL" id="JACSQM010000010">
    <property type="protein sequence ID" value="MBD7965879.1"/>
    <property type="molecule type" value="Genomic_DNA"/>
</dbReference>
<sequence>MNRLQHLLFGFLVGIVFLALGIVDAGRYGAFGDLFYFINAILFYVGYGVVVFLGVWILFIVMGQLGDESQKERE</sequence>
<protein>
    <submittedName>
        <fullName evidence="2">Uncharacterized protein</fullName>
    </submittedName>
</protein>
<accession>A0ABR8SS21</accession>
<evidence type="ECO:0000256" key="1">
    <source>
        <dbReference type="SAM" id="Phobius"/>
    </source>
</evidence>
<name>A0ABR8SS21_9BACL</name>
<feature type="transmembrane region" description="Helical" evidence="1">
    <location>
        <begin position="35"/>
        <end position="61"/>
    </location>
</feature>
<proteinExistence type="predicted"/>
<evidence type="ECO:0000313" key="3">
    <source>
        <dbReference type="Proteomes" id="UP000603641"/>
    </source>
</evidence>
<dbReference type="RefSeq" id="WP_191755107.1">
    <property type="nucleotide sequence ID" value="NZ_JACSQM010000010.1"/>
</dbReference>
<keyword evidence="1" id="KW-0812">Transmembrane</keyword>
<keyword evidence="3" id="KW-1185">Reference proteome</keyword>
<keyword evidence="1" id="KW-1133">Transmembrane helix</keyword>